<dbReference type="EMBL" id="BAABWU010000007">
    <property type="protein sequence ID" value="GAA6196662.1"/>
    <property type="molecule type" value="Genomic_DNA"/>
</dbReference>
<comment type="caution">
    <text evidence="1">The sequence shown here is derived from an EMBL/GenBank/DDBJ whole genome shotgun (WGS) entry which is preliminary data.</text>
</comment>
<evidence type="ECO:0000313" key="2">
    <source>
        <dbReference type="Proteomes" id="UP001441944"/>
    </source>
</evidence>
<dbReference type="RefSeq" id="WP_348292909.1">
    <property type="nucleotide sequence ID" value="NZ_BAABWU010000007.1"/>
</dbReference>
<gene>
    <name evidence="1" type="ORF">NBRC116598_21060</name>
</gene>
<organism evidence="1 2">
    <name type="scientific">Pseudophaeobacter arcticus</name>
    <dbReference type="NCBI Taxonomy" id="385492"/>
    <lineage>
        <taxon>Bacteria</taxon>
        <taxon>Pseudomonadati</taxon>
        <taxon>Pseudomonadota</taxon>
        <taxon>Alphaproteobacteria</taxon>
        <taxon>Rhodobacterales</taxon>
        <taxon>Paracoccaceae</taxon>
        <taxon>Pseudophaeobacter</taxon>
    </lineage>
</organism>
<proteinExistence type="predicted"/>
<dbReference type="Proteomes" id="UP001441944">
    <property type="component" value="Unassembled WGS sequence"/>
</dbReference>
<accession>A0ABQ0ALB1</accession>
<protein>
    <submittedName>
        <fullName evidence="1">Uncharacterized protein</fullName>
    </submittedName>
</protein>
<name>A0ABQ0ALB1_9RHOB</name>
<keyword evidence="2" id="KW-1185">Reference proteome</keyword>
<evidence type="ECO:0000313" key="1">
    <source>
        <dbReference type="EMBL" id="GAA6196662.1"/>
    </source>
</evidence>
<sequence length="64" mass="6791">MSVQEIDHAEVARLGNEAASYSTMAMAFGQSGNTNSQRGADAACRSAFMQMGKELGYDVEGLTQ</sequence>
<reference evidence="1 2" key="1">
    <citation type="submission" date="2024-04" db="EMBL/GenBank/DDBJ databases">
        <title>Draft genome sequence of Pseudophaeobacter arcticus NBRC 116598.</title>
        <authorList>
            <person name="Miyakawa T."/>
            <person name="Kusuya Y."/>
            <person name="Miura T."/>
        </authorList>
    </citation>
    <scope>NUCLEOTIDE SEQUENCE [LARGE SCALE GENOMIC DNA]</scope>
    <source>
        <strain evidence="1 2">SU-CL00105</strain>
    </source>
</reference>